<dbReference type="SMART" id="SM00513">
    <property type="entry name" value="SAP"/>
    <property type="match status" value="1"/>
</dbReference>
<evidence type="ECO:0000313" key="8">
    <source>
        <dbReference type="Proteomes" id="UP000325313"/>
    </source>
</evidence>
<dbReference type="Pfam" id="PF02037">
    <property type="entry name" value="SAP"/>
    <property type="match status" value="1"/>
</dbReference>
<feature type="compositionally biased region" description="Basic and acidic residues" evidence="3">
    <location>
        <begin position="129"/>
        <end position="142"/>
    </location>
</feature>
<evidence type="ECO:0000259" key="4">
    <source>
        <dbReference type="PROSITE" id="PS50800"/>
    </source>
</evidence>
<dbReference type="PANTHER" id="PTHR46551:SF1">
    <property type="entry name" value="SAP DOMAIN-CONTAINING RIBONUCLEOPROTEIN"/>
    <property type="match status" value="1"/>
</dbReference>
<name>A0A5B0NXI8_PUCGR</name>
<evidence type="ECO:0000256" key="2">
    <source>
        <dbReference type="ARBA" id="ARBA00046328"/>
    </source>
</evidence>
<dbReference type="InterPro" id="IPR036361">
    <property type="entry name" value="SAP_dom_sf"/>
</dbReference>
<gene>
    <name evidence="5" type="ORF">PGT21_028968</name>
    <name evidence="6" type="ORF">PGTUg99_012539</name>
</gene>
<feature type="compositionally biased region" description="Basic residues" evidence="3">
    <location>
        <begin position="247"/>
        <end position="261"/>
    </location>
</feature>
<feature type="compositionally biased region" description="Polar residues" evidence="3">
    <location>
        <begin position="104"/>
        <end position="128"/>
    </location>
</feature>
<dbReference type="OrthoDB" id="445357at2759"/>
<evidence type="ECO:0000313" key="5">
    <source>
        <dbReference type="EMBL" id="KAA1093224.1"/>
    </source>
</evidence>
<evidence type="ECO:0000256" key="1">
    <source>
        <dbReference type="ARBA" id="ARBA00022553"/>
    </source>
</evidence>
<proteinExistence type="inferred from homology"/>
<feature type="compositionally biased region" description="Polar residues" evidence="3">
    <location>
        <begin position="50"/>
        <end position="69"/>
    </location>
</feature>
<evidence type="ECO:0000313" key="6">
    <source>
        <dbReference type="EMBL" id="KAA1127982.1"/>
    </source>
</evidence>
<dbReference type="InterPro" id="IPR003034">
    <property type="entry name" value="SAP_dom"/>
</dbReference>
<dbReference type="SUPFAM" id="SSF68906">
    <property type="entry name" value="SAP domain"/>
    <property type="match status" value="1"/>
</dbReference>
<dbReference type="InterPro" id="IPR052240">
    <property type="entry name" value="SAP_domain_ribonucleoprotein"/>
</dbReference>
<comment type="similarity">
    <text evidence="2">Belongs to the SAP domain-containing ribonucleoprotein family.</text>
</comment>
<protein>
    <recommendedName>
        <fullName evidence="4">SAP domain-containing protein</fullName>
    </recommendedName>
</protein>
<comment type="caution">
    <text evidence="5">The sequence shown here is derived from an EMBL/GenBank/DDBJ whole genome shotgun (WGS) entry which is preliminary data.</text>
</comment>
<feature type="region of interest" description="Disordered" evidence="3">
    <location>
        <begin position="231"/>
        <end position="261"/>
    </location>
</feature>
<dbReference type="GO" id="GO:0016973">
    <property type="term" value="P:poly(A)+ mRNA export from nucleus"/>
    <property type="evidence" value="ECO:0007669"/>
    <property type="project" value="TreeGrafter"/>
</dbReference>
<organism evidence="5 7">
    <name type="scientific">Puccinia graminis f. sp. tritici</name>
    <dbReference type="NCBI Taxonomy" id="56615"/>
    <lineage>
        <taxon>Eukaryota</taxon>
        <taxon>Fungi</taxon>
        <taxon>Dikarya</taxon>
        <taxon>Basidiomycota</taxon>
        <taxon>Pucciniomycotina</taxon>
        <taxon>Pucciniomycetes</taxon>
        <taxon>Pucciniales</taxon>
        <taxon>Pucciniaceae</taxon>
        <taxon>Puccinia</taxon>
    </lineage>
</organism>
<feature type="region of interest" description="Disordered" evidence="3">
    <location>
        <begin position="50"/>
        <end position="175"/>
    </location>
</feature>
<feature type="compositionally biased region" description="Low complexity" evidence="3">
    <location>
        <begin position="158"/>
        <end position="170"/>
    </location>
</feature>
<keyword evidence="7" id="KW-1185">Reference proteome</keyword>
<dbReference type="EMBL" id="VSWC01000080">
    <property type="protein sequence ID" value="KAA1093224.1"/>
    <property type="molecule type" value="Genomic_DNA"/>
</dbReference>
<dbReference type="Proteomes" id="UP000325313">
    <property type="component" value="Unassembled WGS sequence"/>
</dbReference>
<evidence type="ECO:0000256" key="3">
    <source>
        <dbReference type="SAM" id="MobiDB-lite"/>
    </source>
</evidence>
<feature type="domain" description="SAP" evidence="4">
    <location>
        <begin position="12"/>
        <end position="46"/>
    </location>
</feature>
<dbReference type="PROSITE" id="PS50800">
    <property type="entry name" value="SAP"/>
    <property type="match status" value="1"/>
</dbReference>
<sequence>MASVQTPNKATLSASKVTELKALCSQNSLPVSGNKGELINRLLLHFESVQNSSTPQATPSKDLTLSSNPAAAPTHSEAPAPSKPAPATKPAGPTTIAKPVEPAQTVTPTTNNAPAQNPDQTHESSTADLSKEETIIDSELEKRKLRAQRFGLEEPNSTTTTTTTTTTTNTPMAPDDLKKSIRAKRFGITAHQHNVALDQPLADGKEAAKIVVKTPAELEWEARKRKRAEKFGLVDNPTPSSLNDARLHRKNQKFNNHRSRY</sequence>
<dbReference type="Gene3D" id="1.10.720.30">
    <property type="entry name" value="SAP domain"/>
    <property type="match status" value="1"/>
</dbReference>
<keyword evidence="1" id="KW-0597">Phosphoprotein</keyword>
<dbReference type="GO" id="GO:0005634">
    <property type="term" value="C:nucleus"/>
    <property type="evidence" value="ECO:0007669"/>
    <property type="project" value="TreeGrafter"/>
</dbReference>
<feature type="compositionally biased region" description="Low complexity" evidence="3">
    <location>
        <begin position="85"/>
        <end position="99"/>
    </location>
</feature>
<reference evidence="7 8" key="1">
    <citation type="submission" date="2019-05" db="EMBL/GenBank/DDBJ databases">
        <title>Emergence of the Ug99 lineage of the wheat stem rust pathogen through somatic hybridization.</title>
        <authorList>
            <person name="Li F."/>
            <person name="Upadhyaya N.M."/>
            <person name="Sperschneider J."/>
            <person name="Matny O."/>
            <person name="Nguyen-Phuc H."/>
            <person name="Mago R."/>
            <person name="Raley C."/>
            <person name="Miller M.E."/>
            <person name="Silverstein K.A.T."/>
            <person name="Henningsen E."/>
            <person name="Hirsch C.D."/>
            <person name="Visser B."/>
            <person name="Pretorius Z.A."/>
            <person name="Steffenson B.J."/>
            <person name="Schwessinger B."/>
            <person name="Dodds P.N."/>
            <person name="Figueroa M."/>
        </authorList>
    </citation>
    <scope>NUCLEOTIDE SEQUENCE [LARGE SCALE GENOMIC DNA]</scope>
    <source>
        <strain evidence="5">21-0</strain>
        <strain evidence="6 8">Ug99</strain>
    </source>
</reference>
<dbReference type="AlphaFoldDB" id="A0A5B0NXI8"/>
<dbReference type="PANTHER" id="PTHR46551">
    <property type="entry name" value="SAP DOMAIN-CONTAINING RIBONUCLEOPROTEIN"/>
    <property type="match status" value="1"/>
</dbReference>
<evidence type="ECO:0000313" key="7">
    <source>
        <dbReference type="Proteomes" id="UP000324748"/>
    </source>
</evidence>
<dbReference type="EMBL" id="VDEP01000146">
    <property type="protein sequence ID" value="KAA1127982.1"/>
    <property type="molecule type" value="Genomic_DNA"/>
</dbReference>
<dbReference type="Proteomes" id="UP000324748">
    <property type="component" value="Unassembled WGS sequence"/>
</dbReference>
<accession>A0A5B0NXI8</accession>